<gene>
    <name evidence="1" type="ORF">Nepgr_011091</name>
</gene>
<dbReference type="Proteomes" id="UP001279734">
    <property type="component" value="Unassembled WGS sequence"/>
</dbReference>
<name>A0AAD3SEG1_NEPGR</name>
<accession>A0AAD3SEG1</accession>
<reference evidence="1" key="1">
    <citation type="submission" date="2023-05" db="EMBL/GenBank/DDBJ databases">
        <title>Nepenthes gracilis genome sequencing.</title>
        <authorList>
            <person name="Fukushima K."/>
        </authorList>
    </citation>
    <scope>NUCLEOTIDE SEQUENCE</scope>
    <source>
        <strain evidence="1">SING2019-196</strain>
    </source>
</reference>
<evidence type="ECO:0000313" key="2">
    <source>
        <dbReference type="Proteomes" id="UP001279734"/>
    </source>
</evidence>
<dbReference type="EMBL" id="BSYO01000009">
    <property type="protein sequence ID" value="GMH09250.1"/>
    <property type="molecule type" value="Genomic_DNA"/>
</dbReference>
<keyword evidence="2" id="KW-1185">Reference proteome</keyword>
<dbReference type="AlphaFoldDB" id="A0AAD3SEG1"/>
<organism evidence="1 2">
    <name type="scientific">Nepenthes gracilis</name>
    <name type="common">Slender pitcher plant</name>
    <dbReference type="NCBI Taxonomy" id="150966"/>
    <lineage>
        <taxon>Eukaryota</taxon>
        <taxon>Viridiplantae</taxon>
        <taxon>Streptophyta</taxon>
        <taxon>Embryophyta</taxon>
        <taxon>Tracheophyta</taxon>
        <taxon>Spermatophyta</taxon>
        <taxon>Magnoliopsida</taxon>
        <taxon>eudicotyledons</taxon>
        <taxon>Gunneridae</taxon>
        <taxon>Pentapetalae</taxon>
        <taxon>Caryophyllales</taxon>
        <taxon>Nepenthaceae</taxon>
        <taxon>Nepenthes</taxon>
    </lineage>
</organism>
<protein>
    <submittedName>
        <fullName evidence="1">Uncharacterized protein</fullName>
    </submittedName>
</protein>
<sequence length="167" mass="19070">MASAPSLLTSTVTVLADVAPKIMGPHVPKRTGGGRTLQQCRPRSDVGWANVGQFHTAHGSVKLRAFYPTIQWKSFVRIALAVDIILGRKEPWIFSGQVWARQMPWWPLRLRLWEEEEDVKRGKLETPRRRKVGRAVAVPEKVERRWRERRAIGSNSLSAVVLKRLCE</sequence>
<comment type="caution">
    <text evidence="1">The sequence shown here is derived from an EMBL/GenBank/DDBJ whole genome shotgun (WGS) entry which is preliminary data.</text>
</comment>
<evidence type="ECO:0000313" key="1">
    <source>
        <dbReference type="EMBL" id="GMH09250.1"/>
    </source>
</evidence>
<proteinExistence type="predicted"/>